<evidence type="ECO:0000256" key="1">
    <source>
        <dbReference type="ARBA" id="ARBA00010771"/>
    </source>
</evidence>
<protein>
    <submittedName>
        <fullName evidence="3">Ependymin-2-like</fullName>
    </submittedName>
</protein>
<dbReference type="AlphaFoldDB" id="A0A3Q2ZPM2"/>
<name>A0A3Q2ZPM2_KRYMA</name>
<dbReference type="Pfam" id="PF00811">
    <property type="entry name" value="Ependymin"/>
    <property type="match status" value="1"/>
</dbReference>
<evidence type="ECO:0000313" key="3">
    <source>
        <dbReference type="Ensembl" id="ENSKMAP00000005586.1"/>
    </source>
</evidence>
<dbReference type="InterPro" id="IPR001299">
    <property type="entry name" value="Ependymin"/>
</dbReference>
<reference evidence="3" key="2">
    <citation type="submission" date="2025-09" db="UniProtKB">
        <authorList>
            <consortium name="Ensembl"/>
        </authorList>
    </citation>
    <scope>IDENTIFICATION</scope>
</reference>
<dbReference type="OrthoDB" id="9942506at2759"/>
<dbReference type="GeneID" id="108239380"/>
<reference evidence="3" key="1">
    <citation type="submission" date="2025-08" db="UniProtKB">
        <authorList>
            <consortium name="Ensembl"/>
        </authorList>
    </citation>
    <scope>IDENTIFICATION</scope>
</reference>
<evidence type="ECO:0000313" key="4">
    <source>
        <dbReference type="Proteomes" id="UP000264800"/>
    </source>
</evidence>
<dbReference type="KEGG" id="kmr:108239380"/>
<dbReference type="SMART" id="SM00026">
    <property type="entry name" value="EPEND"/>
    <property type="match status" value="1"/>
</dbReference>
<dbReference type="PANTHER" id="PTHR10697:SF5">
    <property type="entry name" value="EPENDYMIN-RELATED"/>
    <property type="match status" value="1"/>
</dbReference>
<keyword evidence="2" id="KW-0732">Signal</keyword>
<proteinExistence type="inferred from homology"/>
<dbReference type="Ensembl" id="ENSKMAT00000005685.1">
    <property type="protein sequence ID" value="ENSKMAP00000005586.1"/>
    <property type="gene ID" value="ENSKMAG00000004249.1"/>
</dbReference>
<evidence type="ECO:0000256" key="2">
    <source>
        <dbReference type="SAM" id="SignalP"/>
    </source>
</evidence>
<dbReference type="OMA" id="NQTCCKK"/>
<feature type="signal peptide" evidence="2">
    <location>
        <begin position="1"/>
        <end position="16"/>
    </location>
</feature>
<dbReference type="Proteomes" id="UP000264800">
    <property type="component" value="Unplaced"/>
</dbReference>
<dbReference type="GO" id="GO:0005764">
    <property type="term" value="C:lysosome"/>
    <property type="evidence" value="ECO:0007669"/>
    <property type="project" value="TreeGrafter"/>
</dbReference>
<dbReference type="GO" id="GO:0007160">
    <property type="term" value="P:cell-matrix adhesion"/>
    <property type="evidence" value="ECO:0007669"/>
    <property type="project" value="InterPro"/>
</dbReference>
<sequence length="213" mass="24068">MRALVLFVCLAVGCLAQRPKPCFSPPLLTGSLSVSSQSGKLMVYAKYTYDSIGQRIRLREVGNYGNKTFYSNVLLLYKYGVMYKLHYRNHTCCKKRLDRRFHPLMIPRNASFLGQAVLGSSSGPGQGVLVNTWFGDLHMRNKTAKYLSTVTEFGCIPISTLFYSPNREWVVTSFFNNVIGISEPQDLIPPAFCEGAQLEEEEDEEPETFFSSF</sequence>
<dbReference type="PANTHER" id="PTHR10697">
    <property type="entry name" value="MAMMALIAN EPENDYMIN-RELATED PROTEIN 1"/>
    <property type="match status" value="1"/>
</dbReference>
<organism evidence="3 4">
    <name type="scientific">Kryptolebias marmoratus</name>
    <name type="common">Mangrove killifish</name>
    <name type="synonym">Rivulus marmoratus</name>
    <dbReference type="NCBI Taxonomy" id="37003"/>
    <lineage>
        <taxon>Eukaryota</taxon>
        <taxon>Metazoa</taxon>
        <taxon>Chordata</taxon>
        <taxon>Craniata</taxon>
        <taxon>Vertebrata</taxon>
        <taxon>Euteleostomi</taxon>
        <taxon>Actinopterygii</taxon>
        <taxon>Neopterygii</taxon>
        <taxon>Teleostei</taxon>
        <taxon>Neoteleostei</taxon>
        <taxon>Acanthomorphata</taxon>
        <taxon>Ovalentaria</taxon>
        <taxon>Atherinomorphae</taxon>
        <taxon>Cyprinodontiformes</taxon>
        <taxon>Rivulidae</taxon>
        <taxon>Kryptolebias</taxon>
    </lineage>
</organism>
<dbReference type="GeneTree" id="ENSGT00940000164430"/>
<dbReference type="STRING" id="37003.ENSKMAP00000005586"/>
<dbReference type="GO" id="GO:0005576">
    <property type="term" value="C:extracellular region"/>
    <property type="evidence" value="ECO:0007669"/>
    <property type="project" value="InterPro"/>
</dbReference>
<dbReference type="PRINTS" id="PR00317">
    <property type="entry name" value="EPENDYMIN"/>
</dbReference>
<comment type="similarity">
    <text evidence="1">Belongs to the ependymin family.</text>
</comment>
<accession>A0A3Q2ZPM2</accession>
<keyword evidence="4" id="KW-1185">Reference proteome</keyword>
<dbReference type="GO" id="GO:0005509">
    <property type="term" value="F:calcium ion binding"/>
    <property type="evidence" value="ECO:0007669"/>
    <property type="project" value="InterPro"/>
</dbReference>
<feature type="chain" id="PRO_5018699077" evidence="2">
    <location>
        <begin position="17"/>
        <end position="213"/>
    </location>
</feature>
<dbReference type="RefSeq" id="XP_017277547.1">
    <property type="nucleotide sequence ID" value="XM_017422058.1"/>
</dbReference>